<comment type="caution">
    <text evidence="1">The sequence shown here is derived from an EMBL/GenBank/DDBJ whole genome shotgun (WGS) entry which is preliminary data.</text>
</comment>
<dbReference type="AlphaFoldDB" id="A0AAN6RSX7"/>
<gene>
    <name evidence="1" type="ORF">C8A05DRAFT_34967</name>
</gene>
<evidence type="ECO:0000313" key="1">
    <source>
        <dbReference type="EMBL" id="KAK3901338.1"/>
    </source>
</evidence>
<dbReference type="Proteomes" id="UP001303889">
    <property type="component" value="Unassembled WGS sequence"/>
</dbReference>
<organism evidence="1 2">
    <name type="scientific">Staphylotrichum tortipilum</name>
    <dbReference type="NCBI Taxonomy" id="2831512"/>
    <lineage>
        <taxon>Eukaryota</taxon>
        <taxon>Fungi</taxon>
        <taxon>Dikarya</taxon>
        <taxon>Ascomycota</taxon>
        <taxon>Pezizomycotina</taxon>
        <taxon>Sordariomycetes</taxon>
        <taxon>Sordariomycetidae</taxon>
        <taxon>Sordariales</taxon>
        <taxon>Chaetomiaceae</taxon>
        <taxon>Staphylotrichum</taxon>
    </lineage>
</organism>
<keyword evidence="2" id="KW-1185">Reference proteome</keyword>
<evidence type="ECO:0000313" key="2">
    <source>
        <dbReference type="Proteomes" id="UP001303889"/>
    </source>
</evidence>
<name>A0AAN6RSX7_9PEZI</name>
<dbReference type="PANTHER" id="PTHR42034">
    <property type="entry name" value="CHROMOSOME 7, WHOLE GENOME SHOTGUN SEQUENCE-RELATED"/>
    <property type="match status" value="1"/>
</dbReference>
<protein>
    <submittedName>
        <fullName evidence="1">Uncharacterized protein</fullName>
    </submittedName>
</protein>
<reference evidence="1" key="1">
    <citation type="journal article" date="2023" name="Mol. Phylogenet. Evol.">
        <title>Genome-scale phylogeny and comparative genomics of the fungal order Sordariales.</title>
        <authorList>
            <person name="Hensen N."/>
            <person name="Bonometti L."/>
            <person name="Westerberg I."/>
            <person name="Brannstrom I.O."/>
            <person name="Guillou S."/>
            <person name="Cros-Aarteil S."/>
            <person name="Calhoun S."/>
            <person name="Haridas S."/>
            <person name="Kuo A."/>
            <person name="Mondo S."/>
            <person name="Pangilinan J."/>
            <person name="Riley R."/>
            <person name="LaButti K."/>
            <person name="Andreopoulos B."/>
            <person name="Lipzen A."/>
            <person name="Chen C."/>
            <person name="Yan M."/>
            <person name="Daum C."/>
            <person name="Ng V."/>
            <person name="Clum A."/>
            <person name="Steindorff A."/>
            <person name="Ohm R.A."/>
            <person name="Martin F."/>
            <person name="Silar P."/>
            <person name="Natvig D.O."/>
            <person name="Lalanne C."/>
            <person name="Gautier V."/>
            <person name="Ament-Velasquez S.L."/>
            <person name="Kruys A."/>
            <person name="Hutchinson M.I."/>
            <person name="Powell A.J."/>
            <person name="Barry K."/>
            <person name="Miller A.N."/>
            <person name="Grigoriev I.V."/>
            <person name="Debuchy R."/>
            <person name="Gladieux P."/>
            <person name="Hiltunen Thoren M."/>
            <person name="Johannesson H."/>
        </authorList>
    </citation>
    <scope>NUCLEOTIDE SEQUENCE</scope>
    <source>
        <strain evidence="1">CBS 103.79</strain>
    </source>
</reference>
<reference evidence="1" key="2">
    <citation type="submission" date="2023-05" db="EMBL/GenBank/DDBJ databases">
        <authorList>
            <consortium name="Lawrence Berkeley National Laboratory"/>
            <person name="Steindorff A."/>
            <person name="Hensen N."/>
            <person name="Bonometti L."/>
            <person name="Westerberg I."/>
            <person name="Brannstrom I.O."/>
            <person name="Guillou S."/>
            <person name="Cros-Aarteil S."/>
            <person name="Calhoun S."/>
            <person name="Haridas S."/>
            <person name="Kuo A."/>
            <person name="Mondo S."/>
            <person name="Pangilinan J."/>
            <person name="Riley R."/>
            <person name="Labutti K."/>
            <person name="Andreopoulos B."/>
            <person name="Lipzen A."/>
            <person name="Chen C."/>
            <person name="Yanf M."/>
            <person name="Daum C."/>
            <person name="Ng V."/>
            <person name="Clum A."/>
            <person name="Ohm R."/>
            <person name="Martin F."/>
            <person name="Silar P."/>
            <person name="Natvig D."/>
            <person name="Lalanne C."/>
            <person name="Gautier V."/>
            <person name="Ament-Velasquez S.L."/>
            <person name="Kruys A."/>
            <person name="Hutchinson M.I."/>
            <person name="Powell A.J."/>
            <person name="Barry K."/>
            <person name="Miller A.N."/>
            <person name="Grigoriev I.V."/>
            <person name="Debuchy R."/>
            <person name="Gladieux P."/>
            <person name="Thoren M.H."/>
            <person name="Johannesson H."/>
        </authorList>
    </citation>
    <scope>NUCLEOTIDE SEQUENCE</scope>
    <source>
        <strain evidence="1">CBS 103.79</strain>
    </source>
</reference>
<dbReference type="Gene3D" id="3.30.559.10">
    <property type="entry name" value="Chloramphenicol acetyltransferase-like domain"/>
    <property type="match status" value="1"/>
</dbReference>
<dbReference type="InterPro" id="IPR023213">
    <property type="entry name" value="CAT-like_dom_sf"/>
</dbReference>
<dbReference type="PANTHER" id="PTHR42034:SF1">
    <property type="entry name" value="CONDENSATION DOMAIN-CONTAINING PROTEIN"/>
    <property type="match status" value="1"/>
</dbReference>
<proteinExistence type="predicted"/>
<accession>A0AAN6RSX7</accession>
<dbReference type="Gene3D" id="3.30.559.30">
    <property type="entry name" value="Nonribosomal peptide synthetase, condensation domain"/>
    <property type="match status" value="1"/>
</dbReference>
<dbReference type="EMBL" id="MU855587">
    <property type="protein sequence ID" value="KAK3901338.1"/>
    <property type="molecule type" value="Genomic_DNA"/>
</dbReference>
<sequence length="519" mass="56320">MTTTPTYRNYCWREATPGIWQRDADEAEVFYSSLVKLYEGSGRMHFAITGHISLTVDVPGNATSEATAPLVDDSLRAAWLRLRHEIPTIAAQVRWDAPTQKWIKVYETVPSRAAQEAWLESTFKPISTGQTGAEWANSDPPAPPRATLFVIIPPQTSRDVVRRDLVLRSPHDIIDGIGTLHLFDQLIALFSSILAHPPTTPATTLLTGEETTRLSPPYRIAAAVPSRPTPAHVARLTALRAAKDNPLNYPSILNLSLPFQPGATIPSRHQRLSHTLTPSQTTALLAALKPLSATPTHAFHASIALVLRDAFLARRSPLPPTITRLRYNNYLLRNDRPACVAPYNTPAHAAAVYHSTSTGQLSVTLSPRPSGEDQGEFMATLAQIRAHYMAIRNDPDHTALAPQNWAAATPVVEMPGVGGGGGGVMTVPPPNQGPTVSISSMGLIDRVVQAEREGGRVRVYEPWVTGEELGTGLGVFLGTFRGRMEVSVAYNEAWRGREEVEGLLGQVVEGVMRGVGLDG</sequence>